<dbReference type="InterPro" id="IPR058285">
    <property type="entry name" value="DUF7979"/>
</dbReference>
<evidence type="ECO:0000259" key="2">
    <source>
        <dbReference type="Pfam" id="PF25934"/>
    </source>
</evidence>
<gene>
    <name evidence="3" type="ORF">ACFO0N_12710</name>
</gene>
<feature type="transmembrane region" description="Helical" evidence="1">
    <location>
        <begin position="125"/>
        <end position="151"/>
    </location>
</feature>
<proteinExistence type="predicted"/>
<dbReference type="RefSeq" id="WP_267623380.1">
    <property type="nucleotide sequence ID" value="NZ_JAODIW010000008.1"/>
</dbReference>
<evidence type="ECO:0000313" key="4">
    <source>
        <dbReference type="Proteomes" id="UP001595921"/>
    </source>
</evidence>
<keyword evidence="1" id="KW-1133">Transmembrane helix</keyword>
<comment type="caution">
    <text evidence="3">The sequence shown here is derived from an EMBL/GenBank/DDBJ whole genome shotgun (WGS) entry which is preliminary data.</text>
</comment>
<sequence>MSLLRTVSLVGLTLLLLGAAAVGGATVGAVPNDCTSGHGVSVHALGADESVDPGTEVVAFEDLSPVEQRVFLEAYTDRENGNDYGSSPVYEGGVPWDTDARVVEYRGERYEVGTWVADCGPGYRFVLGFGGGAVALVGALVLGLAGVVGGYRRIAD</sequence>
<protein>
    <recommendedName>
        <fullName evidence="2">DUF7979 domain-containing protein</fullName>
    </recommendedName>
</protein>
<dbReference type="Proteomes" id="UP001595921">
    <property type="component" value="Unassembled WGS sequence"/>
</dbReference>
<keyword evidence="1" id="KW-0812">Transmembrane</keyword>
<evidence type="ECO:0000313" key="3">
    <source>
        <dbReference type="EMBL" id="MFC4358804.1"/>
    </source>
</evidence>
<accession>A0ABD5PE81</accession>
<feature type="domain" description="DUF7979" evidence="2">
    <location>
        <begin position="46"/>
        <end position="112"/>
    </location>
</feature>
<name>A0ABD5PE81_9EURY</name>
<keyword evidence="1" id="KW-0472">Membrane</keyword>
<organism evidence="3 4">
    <name type="scientific">Halobium salinum</name>
    <dbReference type="NCBI Taxonomy" id="1364940"/>
    <lineage>
        <taxon>Archaea</taxon>
        <taxon>Methanobacteriati</taxon>
        <taxon>Methanobacteriota</taxon>
        <taxon>Stenosarchaea group</taxon>
        <taxon>Halobacteria</taxon>
        <taxon>Halobacteriales</taxon>
        <taxon>Haloferacaceae</taxon>
        <taxon>Halobium</taxon>
    </lineage>
</organism>
<dbReference type="EMBL" id="JBHSDS010000006">
    <property type="protein sequence ID" value="MFC4358804.1"/>
    <property type="molecule type" value="Genomic_DNA"/>
</dbReference>
<evidence type="ECO:0000256" key="1">
    <source>
        <dbReference type="SAM" id="Phobius"/>
    </source>
</evidence>
<reference evidence="3 4" key="1">
    <citation type="journal article" date="2019" name="Int. J. Syst. Evol. Microbiol.">
        <title>The Global Catalogue of Microorganisms (GCM) 10K type strain sequencing project: providing services to taxonomists for standard genome sequencing and annotation.</title>
        <authorList>
            <consortium name="The Broad Institute Genomics Platform"/>
            <consortium name="The Broad Institute Genome Sequencing Center for Infectious Disease"/>
            <person name="Wu L."/>
            <person name="Ma J."/>
        </authorList>
    </citation>
    <scope>NUCLEOTIDE SEQUENCE [LARGE SCALE GENOMIC DNA]</scope>
    <source>
        <strain evidence="3 4">CGMCC 1.12553</strain>
    </source>
</reference>
<keyword evidence="4" id="KW-1185">Reference proteome</keyword>
<dbReference type="AlphaFoldDB" id="A0ABD5PE81"/>
<dbReference type="Pfam" id="PF25934">
    <property type="entry name" value="DUF7979"/>
    <property type="match status" value="1"/>
</dbReference>